<organism evidence="2 3">
    <name type="scientific">Paenibacillus mucilaginosus (strain KNP414)</name>
    <dbReference type="NCBI Taxonomy" id="1036673"/>
    <lineage>
        <taxon>Bacteria</taxon>
        <taxon>Bacillati</taxon>
        <taxon>Bacillota</taxon>
        <taxon>Bacilli</taxon>
        <taxon>Bacillales</taxon>
        <taxon>Paenibacillaceae</taxon>
        <taxon>Paenibacillus</taxon>
    </lineage>
</organism>
<dbReference type="Pfam" id="PF12708">
    <property type="entry name" value="Pect-lyase_RHGA_epim"/>
    <property type="match status" value="1"/>
</dbReference>
<dbReference type="HOGENOM" id="CLU_493349_0_0_9"/>
<name>F8FME5_PAEMK</name>
<dbReference type="Proteomes" id="UP000006620">
    <property type="component" value="Chromosome"/>
</dbReference>
<protein>
    <recommendedName>
        <fullName evidence="1">Rhamnogalacturonase A/B/Epimerase-like pectate lyase domain-containing protein</fullName>
    </recommendedName>
</protein>
<dbReference type="SUPFAM" id="SSF51126">
    <property type="entry name" value="Pectin lyase-like"/>
    <property type="match status" value="1"/>
</dbReference>
<dbReference type="PATRIC" id="fig|1036673.3.peg.1287"/>
<dbReference type="EMBL" id="CP002869">
    <property type="protein sequence ID" value="AEI40028.1"/>
    <property type="molecule type" value="Genomic_DNA"/>
</dbReference>
<dbReference type="InterPro" id="IPR024535">
    <property type="entry name" value="RHGA/B-epi-like_pectate_lyase"/>
</dbReference>
<reference evidence="2 3" key="2">
    <citation type="journal article" date="2013" name="Genome Announc.">
        <title>Genome Sequence of Growth-Improving Paenibacillus mucilaginosus Strain KNP414.</title>
        <authorList>
            <person name="Lu J.J."/>
            <person name="Wang J.F."/>
            <person name="Hu X.F."/>
        </authorList>
    </citation>
    <scope>NUCLEOTIDE SEQUENCE [LARGE SCALE GENOMIC DNA]</scope>
    <source>
        <strain evidence="2 3">KNP414</strain>
    </source>
</reference>
<dbReference type="InterPro" id="IPR011050">
    <property type="entry name" value="Pectin_lyase_fold/virulence"/>
</dbReference>
<dbReference type="AlphaFoldDB" id="F8FME5"/>
<gene>
    <name evidence="2" type="ordered locus">KNP414_01464</name>
</gene>
<accession>F8FME5</accession>
<feature type="domain" description="Rhamnogalacturonase A/B/Epimerase-like pectate lyase" evidence="1">
    <location>
        <begin position="3"/>
        <end position="158"/>
    </location>
</feature>
<evidence type="ECO:0000313" key="2">
    <source>
        <dbReference type="EMBL" id="AEI40028.1"/>
    </source>
</evidence>
<evidence type="ECO:0000259" key="1">
    <source>
        <dbReference type="Pfam" id="PF12708"/>
    </source>
</evidence>
<proteinExistence type="predicted"/>
<sequence length="552" mass="60332">MLDVRELGAVEGGKADCTAVFQEAVDRAKATGDKIFVPIGTYRIEGQLRGLDNVFIEGVASNKQYWSQEDDFATGASVLVGGGANVLFAEDVQRATIDNLCFTDFAKIAERTSPRSMRFRNCSFKNMVVLDAPSGEKGAYHNFRFFGCDFTNYGIDVTFKGRIIDSVWKDCTFVGAAAFDLVQAKANLIAHNRFEWIDRSFAIAMYACEYKQIIENFFDRVMGNAIVLRQGNRHIHVSENLFNRCGSGLTSGGKPADPPLTETAHAFIQLYGEFENVSIQNNVFCRGSSGDRGGEETPKYVLSKERNIPGCLFTFRGNLTESACTDRLLYVDGEQYGKMSADTDAVFSALTEDVVDLARISRGPVTVYNSAAVKVTEIPLHLIVHNAGGRIKLAPGGIQAGLVYGGRVNGRPRYSRDEILFESVEPSRAEGKAGGSRLVYEVPVPRSMSGAPHTLNLLYRTGGKPDGSVELCGEDGRVLLKLPPLPPLAGAEEQGAYTETFVVSEGYLGQMMHLHIYASRDQPDAAGAWVEVEAVSVGYGRSVSKTFTDRMR</sequence>
<dbReference type="RefSeq" id="WP_013915190.1">
    <property type="nucleotide sequence ID" value="NC_015690.1"/>
</dbReference>
<dbReference type="InterPro" id="IPR012334">
    <property type="entry name" value="Pectin_lyas_fold"/>
</dbReference>
<dbReference type="Gene3D" id="2.160.20.10">
    <property type="entry name" value="Single-stranded right-handed beta-helix, Pectin lyase-like"/>
    <property type="match status" value="1"/>
</dbReference>
<reference evidence="3" key="1">
    <citation type="submission" date="2011-06" db="EMBL/GenBank/DDBJ databases">
        <title>Complete genome sequence of Paenibacillus mucilaginosus KNP414.</title>
        <authorList>
            <person name="Wang J."/>
            <person name="Hu S."/>
            <person name="Hu X."/>
            <person name="Zhang B."/>
            <person name="Dong D."/>
            <person name="Zhang S."/>
            <person name="Zhao K."/>
            <person name="Wu D."/>
        </authorList>
    </citation>
    <scope>NUCLEOTIDE SEQUENCE [LARGE SCALE GENOMIC DNA]</scope>
    <source>
        <strain evidence="3">KNP414</strain>
    </source>
</reference>
<evidence type="ECO:0000313" key="3">
    <source>
        <dbReference type="Proteomes" id="UP000006620"/>
    </source>
</evidence>
<dbReference type="KEGG" id="pms:KNP414_01464"/>